<dbReference type="Pfam" id="PF13469">
    <property type="entry name" value="Sulfotransfer_3"/>
    <property type="match status" value="1"/>
</dbReference>
<dbReference type="GO" id="GO:0008476">
    <property type="term" value="F:protein-tyrosine sulfotransferase activity"/>
    <property type="evidence" value="ECO:0007669"/>
    <property type="project" value="InterPro"/>
</dbReference>
<dbReference type="AlphaFoldDB" id="A0A2S7CYY2"/>
<dbReference type="SUPFAM" id="SSF48452">
    <property type="entry name" value="TPR-like"/>
    <property type="match status" value="1"/>
</dbReference>
<dbReference type="SUPFAM" id="SSF52540">
    <property type="entry name" value="P-loop containing nucleoside triphosphate hydrolases"/>
    <property type="match status" value="1"/>
</dbReference>
<dbReference type="InterPro" id="IPR027417">
    <property type="entry name" value="P-loop_NTPase"/>
</dbReference>
<dbReference type="Gene3D" id="1.25.40.10">
    <property type="entry name" value="Tetratricopeptide repeat domain"/>
    <property type="match status" value="2"/>
</dbReference>
<dbReference type="InterPro" id="IPR026634">
    <property type="entry name" value="TPST-like"/>
</dbReference>
<dbReference type="InterPro" id="IPR019734">
    <property type="entry name" value="TPR_rpt"/>
</dbReference>
<dbReference type="Proteomes" id="UP000237872">
    <property type="component" value="Unassembled WGS sequence"/>
</dbReference>
<evidence type="ECO:0000313" key="3">
    <source>
        <dbReference type="Proteomes" id="UP000237872"/>
    </source>
</evidence>
<dbReference type="PANTHER" id="PTHR12788:SF10">
    <property type="entry name" value="PROTEIN-TYROSINE SULFOTRANSFERASE"/>
    <property type="match status" value="1"/>
</dbReference>
<keyword evidence="1" id="KW-0808">Transferase</keyword>
<evidence type="ECO:0000313" key="2">
    <source>
        <dbReference type="EMBL" id="PPU66797.1"/>
    </source>
</evidence>
<comment type="caution">
    <text evidence="2">The sequence shown here is derived from an EMBL/GenBank/DDBJ whole genome shotgun (WGS) entry which is preliminary data.</text>
</comment>
<name>A0A2S7CYY2_9XANT</name>
<dbReference type="Gene3D" id="3.40.50.300">
    <property type="entry name" value="P-loop containing nucleotide triphosphate hydrolases"/>
    <property type="match status" value="1"/>
</dbReference>
<dbReference type="SMART" id="SM00028">
    <property type="entry name" value="TPR"/>
    <property type="match status" value="2"/>
</dbReference>
<accession>A0A2S7CYY2</accession>
<dbReference type="InterPro" id="IPR011990">
    <property type="entry name" value="TPR-like_helical_dom_sf"/>
</dbReference>
<proteinExistence type="predicted"/>
<sequence>MIMSASAHQERMRAWMREGVAPAVSNSAGWLAFAEELHRHGVLHDACHAYWHLATLQPSEPAYLINIGNLLLELEDFGQSLVAFEEAIKRGAGNEVACQLGLGLALLYLQRYQQAEISLGRAWRQEPDAYDVALAYAQCLMELERFDEVRSCLGHLDHRAMSRAQCESFAWLLANCGEELRALALYEQLLDDTTATSELRVQLVLLLERLNRLDEAGRHLLHQSVVGSEMSPMKALAMGRMLRRQKKYESADKSLASGIAMAGDGAIGALLEFERAKNADAGCRFDDAMAALDRAHARAIVAYTRRFPGQTEDGALGWLDESLRAPVPLTWHSSQTKGGRSEDPTFLVGFPRSGTTLLERILDAHPGFVVLDERPALEEAIACLRAGMDLAEPHLDDWLASLSDTQIGKARDIYHAVVAKYVSVDSCLIDKYPLNLTRVPYIARLFPRAKYILLLRDPHDCVLSCYMQAFGMRGGALSFATLEASAETYVKVMSYWERHRALASAQVHVIRYEDLVNDMPSHVSALLHFLASEWDDAVTSFQELAKSRPTRINTPSYAQVIEPIHDRAIGRWEHYRHHFSPRTQHLLAPWRLRYGYA</sequence>
<evidence type="ECO:0000256" key="1">
    <source>
        <dbReference type="ARBA" id="ARBA00022679"/>
    </source>
</evidence>
<dbReference type="Pfam" id="PF14559">
    <property type="entry name" value="TPR_19"/>
    <property type="match status" value="1"/>
</dbReference>
<organism evidence="2 3">
    <name type="scientific">Xanthomonas codiaei</name>
    <dbReference type="NCBI Taxonomy" id="56463"/>
    <lineage>
        <taxon>Bacteria</taxon>
        <taxon>Pseudomonadati</taxon>
        <taxon>Pseudomonadota</taxon>
        <taxon>Gammaproteobacteria</taxon>
        <taxon>Lysobacterales</taxon>
        <taxon>Lysobacteraceae</taxon>
        <taxon>Xanthomonas</taxon>
    </lineage>
</organism>
<dbReference type="OrthoDB" id="9766687at2"/>
<dbReference type="EMBL" id="MDEC01000001">
    <property type="protein sequence ID" value="PPU66797.1"/>
    <property type="molecule type" value="Genomic_DNA"/>
</dbReference>
<dbReference type="PANTHER" id="PTHR12788">
    <property type="entry name" value="PROTEIN-TYROSINE SULFOTRANSFERASE 2"/>
    <property type="match status" value="1"/>
</dbReference>
<reference evidence="2 3" key="1">
    <citation type="submission" date="2016-08" db="EMBL/GenBank/DDBJ databases">
        <authorList>
            <person name="Seilhamer J.J."/>
        </authorList>
    </citation>
    <scope>NUCLEOTIDE SEQUENCE [LARGE SCALE GENOMIC DNA]</scope>
    <source>
        <strain evidence="2 3">CFBP4690</strain>
    </source>
</reference>
<gene>
    <name evidence="2" type="ORF">XcodCFBP4690_01280</name>
</gene>
<protein>
    <submittedName>
        <fullName evidence="2">Uncharacterized protein</fullName>
    </submittedName>
</protein>